<dbReference type="EMBL" id="SIJB01000029">
    <property type="protein sequence ID" value="NBI30031.1"/>
    <property type="molecule type" value="Genomic_DNA"/>
</dbReference>
<dbReference type="SUPFAM" id="SSF54593">
    <property type="entry name" value="Glyoxalase/Bleomycin resistance protein/Dihydroxybiphenyl dioxygenase"/>
    <property type="match status" value="1"/>
</dbReference>
<dbReference type="RefSeq" id="WP_160646840.1">
    <property type="nucleotide sequence ID" value="NZ_SIJB01000029.1"/>
</dbReference>
<dbReference type="PANTHER" id="PTHR43048:SF3">
    <property type="entry name" value="METHYLMALONYL-COA EPIMERASE, MITOCHONDRIAL"/>
    <property type="match status" value="1"/>
</dbReference>
<comment type="caution">
    <text evidence="3">The sequence shown here is derived from an EMBL/GenBank/DDBJ whole genome shotgun (WGS) entry which is preliminary data.</text>
</comment>
<dbReference type="Pfam" id="PF00903">
    <property type="entry name" value="Glyoxalase"/>
    <property type="match status" value="1"/>
</dbReference>
<keyword evidence="4" id="KW-1185">Reference proteome</keyword>
<keyword evidence="1" id="KW-0479">Metal-binding</keyword>
<dbReference type="InterPro" id="IPR037523">
    <property type="entry name" value="VOC_core"/>
</dbReference>
<dbReference type="Gene3D" id="3.10.180.10">
    <property type="entry name" value="2,3-Dihydroxybiphenyl 1,2-Dioxygenase, domain 1"/>
    <property type="match status" value="1"/>
</dbReference>
<evidence type="ECO:0000313" key="4">
    <source>
        <dbReference type="Proteomes" id="UP000448943"/>
    </source>
</evidence>
<dbReference type="AlphaFoldDB" id="A0A6N9Q5L7"/>
<accession>A0A6N9Q5L7</accession>
<dbReference type="GO" id="GO:0046872">
    <property type="term" value="F:metal ion binding"/>
    <property type="evidence" value="ECO:0007669"/>
    <property type="project" value="UniProtKB-KW"/>
</dbReference>
<dbReference type="GO" id="GO:0046491">
    <property type="term" value="P:L-methylmalonyl-CoA metabolic process"/>
    <property type="evidence" value="ECO:0007669"/>
    <property type="project" value="TreeGrafter"/>
</dbReference>
<sequence>MNNIQSVHHVAIEVSDLSRSIEFYKSIGFTIEQSLDFQGEEMMFLVNGHFRLELYEVKGVRYKRNDDKQMHLAFEVESWKELLNWIDAVKLEITEGPFMLENGWRTIFVKGYDGEILEFMQC</sequence>
<dbReference type="Proteomes" id="UP000448943">
    <property type="component" value="Unassembled WGS sequence"/>
</dbReference>
<protein>
    <submittedName>
        <fullName evidence="3">VOC family protein</fullName>
    </submittedName>
</protein>
<dbReference type="CDD" id="cd06587">
    <property type="entry name" value="VOC"/>
    <property type="match status" value="1"/>
</dbReference>
<dbReference type="PROSITE" id="PS51819">
    <property type="entry name" value="VOC"/>
    <property type="match status" value="1"/>
</dbReference>
<feature type="domain" description="VOC" evidence="2">
    <location>
        <begin position="6"/>
        <end position="122"/>
    </location>
</feature>
<proteinExistence type="predicted"/>
<dbReference type="GO" id="GO:0004493">
    <property type="term" value="F:methylmalonyl-CoA epimerase activity"/>
    <property type="evidence" value="ECO:0007669"/>
    <property type="project" value="TreeGrafter"/>
</dbReference>
<dbReference type="InterPro" id="IPR029068">
    <property type="entry name" value="Glyas_Bleomycin-R_OHBP_Dase"/>
</dbReference>
<reference evidence="3 4" key="1">
    <citation type="submission" date="2019-01" db="EMBL/GenBank/DDBJ databases">
        <title>Chengkuizengella sp. nov., isolated from deep-sea sediment of East Pacific Ocean.</title>
        <authorList>
            <person name="Yang J."/>
            <person name="Lai Q."/>
            <person name="Shao Z."/>
        </authorList>
    </citation>
    <scope>NUCLEOTIDE SEQUENCE [LARGE SCALE GENOMIC DNA]</scope>
    <source>
        <strain evidence="3 4">YPA3-1-1</strain>
    </source>
</reference>
<dbReference type="InterPro" id="IPR051785">
    <property type="entry name" value="MMCE/EMCE_epimerase"/>
</dbReference>
<gene>
    <name evidence="3" type="ORF">ERL59_13855</name>
</gene>
<evidence type="ECO:0000313" key="3">
    <source>
        <dbReference type="EMBL" id="NBI30031.1"/>
    </source>
</evidence>
<dbReference type="InterPro" id="IPR004360">
    <property type="entry name" value="Glyas_Fos-R_dOase_dom"/>
</dbReference>
<dbReference type="PANTHER" id="PTHR43048">
    <property type="entry name" value="METHYLMALONYL-COA EPIMERASE"/>
    <property type="match status" value="1"/>
</dbReference>
<organism evidence="3 4">
    <name type="scientific">Chengkuizengella marina</name>
    <dbReference type="NCBI Taxonomy" id="2507566"/>
    <lineage>
        <taxon>Bacteria</taxon>
        <taxon>Bacillati</taxon>
        <taxon>Bacillota</taxon>
        <taxon>Bacilli</taxon>
        <taxon>Bacillales</taxon>
        <taxon>Paenibacillaceae</taxon>
        <taxon>Chengkuizengella</taxon>
    </lineage>
</organism>
<evidence type="ECO:0000259" key="2">
    <source>
        <dbReference type="PROSITE" id="PS51819"/>
    </source>
</evidence>
<evidence type="ECO:0000256" key="1">
    <source>
        <dbReference type="ARBA" id="ARBA00022723"/>
    </source>
</evidence>
<name>A0A6N9Q5L7_9BACL</name>
<dbReference type="OrthoDB" id="9814858at2"/>